<dbReference type="PANTHER" id="PTHR37418">
    <property type="entry name" value="3-KETO-5-AMINOHEXANOATE CLEAVAGE ENZYME-RELATED"/>
    <property type="match status" value="1"/>
</dbReference>
<evidence type="ECO:0000256" key="1">
    <source>
        <dbReference type="ARBA" id="ARBA00001947"/>
    </source>
</evidence>
<keyword evidence="4" id="KW-0862">Zinc</keyword>
<dbReference type="Proteomes" id="UP001149009">
    <property type="component" value="Unassembled WGS sequence"/>
</dbReference>
<evidence type="ECO:0000256" key="2">
    <source>
        <dbReference type="ARBA" id="ARBA00022679"/>
    </source>
</evidence>
<accession>A0A9X2X5S9</accession>
<evidence type="ECO:0000313" key="6">
    <source>
        <dbReference type="Proteomes" id="UP001149009"/>
    </source>
</evidence>
<dbReference type="InterPro" id="IPR013785">
    <property type="entry name" value="Aldolase_TIM"/>
</dbReference>
<keyword evidence="3" id="KW-0479">Metal-binding</keyword>
<dbReference type="PANTHER" id="PTHR37418:SF2">
    <property type="entry name" value="3-KETO-5-AMINOHEXANOATE CLEAVAGE ENZYME"/>
    <property type="match status" value="1"/>
</dbReference>
<protein>
    <submittedName>
        <fullName evidence="5">3-keto-5-aminohexanoate cleavage protein</fullName>
    </submittedName>
</protein>
<dbReference type="GO" id="GO:0043720">
    <property type="term" value="F:3-keto-5-aminohexanoate cleavage activity"/>
    <property type="evidence" value="ECO:0007669"/>
    <property type="project" value="InterPro"/>
</dbReference>
<sequence length="312" mass="34335">MAAENSKIIITCAVTGGVHTPTMSPALPVTPDEIAEQSIAAAEAGAAILHLHARDPQTGRPTPDPAVFMQFLPRIKQATDAVVNITTGGGMKMTLEERLAAPLAAKPEMCSLNMGSMNFGIFGMADKYDTWKYDWEEPYLRQTTDYIFRNTFLDIERVIRTLGDEHGTRFEHECYDVGHLYNLAHFVDRGLVKPPFFIQMIFGILGGIGADLRNLLFMKETADRLFGTDYRWSVLAAGRHQMPFGVEAALLGGNIRVGLEDSLYIAKGRLAKSNAEQVAKIRQLVEELGYEVATPAEARAMLQLKGGDLVGF</sequence>
<organism evidence="5 6">
    <name type="scientific">Chelativorans petroleitrophicus</name>
    <dbReference type="NCBI Taxonomy" id="2975484"/>
    <lineage>
        <taxon>Bacteria</taxon>
        <taxon>Pseudomonadati</taxon>
        <taxon>Pseudomonadota</taxon>
        <taxon>Alphaproteobacteria</taxon>
        <taxon>Hyphomicrobiales</taxon>
        <taxon>Phyllobacteriaceae</taxon>
        <taxon>Chelativorans</taxon>
    </lineage>
</organism>
<comment type="caution">
    <text evidence="5">The sequence shown here is derived from an EMBL/GenBank/DDBJ whole genome shotgun (WGS) entry which is preliminary data.</text>
</comment>
<keyword evidence="2" id="KW-0808">Transferase</keyword>
<evidence type="ECO:0000256" key="4">
    <source>
        <dbReference type="ARBA" id="ARBA00022833"/>
    </source>
</evidence>
<evidence type="ECO:0000256" key="3">
    <source>
        <dbReference type="ARBA" id="ARBA00022723"/>
    </source>
</evidence>
<dbReference type="Pfam" id="PF05853">
    <property type="entry name" value="BKACE"/>
    <property type="match status" value="1"/>
</dbReference>
<dbReference type="Gene3D" id="3.20.20.70">
    <property type="entry name" value="Aldolase class I"/>
    <property type="match status" value="1"/>
</dbReference>
<proteinExistence type="predicted"/>
<dbReference type="AlphaFoldDB" id="A0A9X2X5S9"/>
<reference evidence="5" key="1">
    <citation type="submission" date="2022-08" db="EMBL/GenBank/DDBJ databases">
        <title>Chelativorans sichuanense sp. nov., a paraffin oil-degrading bacterium isolated from a mixture of oil-based drill cuttings and paddy soil.</title>
        <authorList>
            <person name="Yu J."/>
            <person name="Liu H."/>
            <person name="Chen Q."/>
        </authorList>
    </citation>
    <scope>NUCLEOTIDE SEQUENCE</scope>
    <source>
        <strain evidence="5">SCAU 2101</strain>
    </source>
</reference>
<dbReference type="EMBL" id="JAODNV010000001">
    <property type="protein sequence ID" value="MCT8988691.1"/>
    <property type="molecule type" value="Genomic_DNA"/>
</dbReference>
<name>A0A9X2X5S9_9HYPH</name>
<gene>
    <name evidence="5" type="ORF">NYR54_00060</name>
</gene>
<evidence type="ECO:0000313" key="5">
    <source>
        <dbReference type="EMBL" id="MCT8988691.1"/>
    </source>
</evidence>
<keyword evidence="6" id="KW-1185">Reference proteome</keyword>
<dbReference type="GO" id="GO:0046872">
    <property type="term" value="F:metal ion binding"/>
    <property type="evidence" value="ECO:0007669"/>
    <property type="project" value="UniProtKB-KW"/>
</dbReference>
<dbReference type="RefSeq" id="WP_261513289.1">
    <property type="nucleotide sequence ID" value="NZ_JAODNV010000001.1"/>
</dbReference>
<dbReference type="InterPro" id="IPR008567">
    <property type="entry name" value="BKACE"/>
</dbReference>
<comment type="cofactor">
    <cofactor evidence="1">
        <name>Zn(2+)</name>
        <dbReference type="ChEBI" id="CHEBI:29105"/>
    </cofactor>
</comment>